<keyword evidence="1" id="KW-1133">Transmembrane helix</keyword>
<gene>
    <name evidence="2" type="ORF">UXQ13_00995</name>
</gene>
<evidence type="ECO:0008006" key="4">
    <source>
        <dbReference type="Google" id="ProtNLM"/>
    </source>
</evidence>
<keyword evidence="1" id="KW-0812">Transmembrane</keyword>
<protein>
    <recommendedName>
        <fullName evidence="4">Transmembrane protein</fullName>
    </recommendedName>
</protein>
<feature type="transmembrane region" description="Helical" evidence="1">
    <location>
        <begin position="86"/>
        <end position="105"/>
    </location>
</feature>
<organism evidence="2 3">
    <name type="scientific">Klenkia terrae</name>
    <dbReference type="NCBI Taxonomy" id="1052259"/>
    <lineage>
        <taxon>Bacteria</taxon>
        <taxon>Bacillati</taxon>
        <taxon>Actinomycetota</taxon>
        <taxon>Actinomycetes</taxon>
        <taxon>Geodermatophilales</taxon>
        <taxon>Geodermatophilaceae</taxon>
        <taxon>Klenkia</taxon>
    </lineage>
</organism>
<dbReference type="EMBL" id="JBAPLV010000001">
    <property type="protein sequence ID" value="MEI4277030.1"/>
    <property type="molecule type" value="Genomic_DNA"/>
</dbReference>
<dbReference type="RefSeq" id="WP_225234463.1">
    <property type="nucleotide sequence ID" value="NZ_JBAPLV010000001.1"/>
</dbReference>
<dbReference type="Proteomes" id="UP001373496">
    <property type="component" value="Unassembled WGS sequence"/>
</dbReference>
<evidence type="ECO:0000256" key="1">
    <source>
        <dbReference type="SAM" id="Phobius"/>
    </source>
</evidence>
<keyword evidence="3" id="KW-1185">Reference proteome</keyword>
<sequence>MTTPSEPSRQVPRPVPVVVRPRSWAPALLVGHVALAVVLVVISLVLLVAGAGERAVGGPLAAVLVGLLVVGAVARRFGTRPQTRGGRWSTVLGLAVVGPWVWYVLGVAGLSGYTGPLLGVLALYLWVYVLALVVAAVLVAFLDLAAGEVLRRRRG</sequence>
<reference evidence="2 3" key="1">
    <citation type="submission" date="2024-03" db="EMBL/GenBank/DDBJ databases">
        <title>Draft genome sequence of Klenkia terrae.</title>
        <authorList>
            <person name="Duangmal K."/>
            <person name="Chantavorakit T."/>
        </authorList>
    </citation>
    <scope>NUCLEOTIDE SEQUENCE [LARGE SCALE GENOMIC DNA]</scope>
    <source>
        <strain evidence="2 3">JCM 17786</strain>
    </source>
</reference>
<proteinExistence type="predicted"/>
<accession>A0ABU8E0L5</accession>
<feature type="transmembrane region" description="Helical" evidence="1">
    <location>
        <begin position="27"/>
        <end position="49"/>
    </location>
</feature>
<feature type="transmembrane region" description="Helical" evidence="1">
    <location>
        <begin position="55"/>
        <end position="74"/>
    </location>
</feature>
<keyword evidence="1" id="KW-0472">Membrane</keyword>
<feature type="transmembrane region" description="Helical" evidence="1">
    <location>
        <begin position="125"/>
        <end position="146"/>
    </location>
</feature>
<evidence type="ECO:0000313" key="3">
    <source>
        <dbReference type="Proteomes" id="UP001373496"/>
    </source>
</evidence>
<comment type="caution">
    <text evidence="2">The sequence shown here is derived from an EMBL/GenBank/DDBJ whole genome shotgun (WGS) entry which is preliminary data.</text>
</comment>
<name>A0ABU8E0L5_9ACTN</name>
<evidence type="ECO:0000313" key="2">
    <source>
        <dbReference type="EMBL" id="MEI4277030.1"/>
    </source>
</evidence>